<name>A0ABU2D5I9_9EURY</name>
<feature type="domain" description="EamA" evidence="2">
    <location>
        <begin position="154"/>
        <end position="285"/>
    </location>
</feature>
<evidence type="ECO:0000313" key="3">
    <source>
        <dbReference type="EMBL" id="MDR7667251.1"/>
    </source>
</evidence>
<protein>
    <submittedName>
        <fullName evidence="3">EamA family transporter</fullName>
    </submittedName>
</protein>
<keyword evidence="1" id="KW-1133">Transmembrane helix</keyword>
<evidence type="ECO:0000259" key="2">
    <source>
        <dbReference type="Pfam" id="PF00892"/>
    </source>
</evidence>
<evidence type="ECO:0000256" key="1">
    <source>
        <dbReference type="SAM" id="Phobius"/>
    </source>
</evidence>
<evidence type="ECO:0000313" key="4">
    <source>
        <dbReference type="Proteomes" id="UP001246244"/>
    </source>
</evidence>
<feature type="transmembrane region" description="Helical" evidence="1">
    <location>
        <begin position="270"/>
        <end position="286"/>
    </location>
</feature>
<dbReference type="InterPro" id="IPR037185">
    <property type="entry name" value="EmrE-like"/>
</dbReference>
<feature type="transmembrane region" description="Helical" evidence="1">
    <location>
        <begin position="36"/>
        <end position="53"/>
    </location>
</feature>
<feature type="transmembrane region" description="Helical" evidence="1">
    <location>
        <begin position="118"/>
        <end position="137"/>
    </location>
</feature>
<sequence length="300" mass="32478">MESKKAHLAVIAGCTFYGMNGLFINRIHDMAIYPIIFYRLLFGLLFLFIYIAARGRISDLKLKKKKGSLLLQGMLVVTCMLLYFTCLKITCVSIAILLQYTAPVYVMLASPLILNEKIGKGSIAALFLAIAGIFLIVKPEGDFSGIELTGTYMLGIVAGLLSGVVFAALIMNVKILKTEYSELAIMFWPMGIAFLLLSPYAFDVSPGNLYGNLEVLAVFGIVSIGFGEIFTVLGLANLKAQTGSLLALIEPVSGVFFDIAVLGIGLSSETLAGCALIMVSAMFISLKDSKKIKKSEKVFF</sequence>
<dbReference type="PANTHER" id="PTHR22911">
    <property type="entry name" value="ACYL-MALONYL CONDENSING ENZYME-RELATED"/>
    <property type="match status" value="1"/>
</dbReference>
<reference evidence="4" key="1">
    <citation type="submission" date="2023-07" db="EMBL/GenBank/DDBJ databases">
        <title>Whole-genome sequencing of a new Methanosarcina sp. Z-7115.</title>
        <authorList>
            <person name="Zhilina T.N."/>
            <person name="Merkel A.Y."/>
        </authorList>
    </citation>
    <scope>NUCLEOTIDE SEQUENCE [LARGE SCALE GENOMIC DNA]</scope>
    <source>
        <strain evidence="4">Z-7115</strain>
    </source>
</reference>
<dbReference type="PANTHER" id="PTHR22911:SF79">
    <property type="entry name" value="MOBA-LIKE NTP TRANSFERASE DOMAIN-CONTAINING PROTEIN"/>
    <property type="match status" value="1"/>
</dbReference>
<feature type="transmembrane region" description="Helical" evidence="1">
    <location>
        <begin position="6"/>
        <end position="24"/>
    </location>
</feature>
<feature type="transmembrane region" description="Helical" evidence="1">
    <location>
        <begin position="149"/>
        <end position="171"/>
    </location>
</feature>
<dbReference type="InterPro" id="IPR000620">
    <property type="entry name" value="EamA_dom"/>
</dbReference>
<comment type="caution">
    <text evidence="3">The sequence shown here is derived from an EMBL/GenBank/DDBJ whole genome shotgun (WGS) entry which is preliminary data.</text>
</comment>
<feature type="transmembrane region" description="Helical" evidence="1">
    <location>
        <begin position="214"/>
        <end position="238"/>
    </location>
</feature>
<feature type="domain" description="EamA" evidence="2">
    <location>
        <begin position="5"/>
        <end position="137"/>
    </location>
</feature>
<organism evidence="3 4">
    <name type="scientific">Methanosarcina baikalica</name>
    <dbReference type="NCBI Taxonomy" id="3073890"/>
    <lineage>
        <taxon>Archaea</taxon>
        <taxon>Methanobacteriati</taxon>
        <taxon>Methanobacteriota</taxon>
        <taxon>Stenosarchaea group</taxon>
        <taxon>Methanomicrobia</taxon>
        <taxon>Methanosarcinales</taxon>
        <taxon>Methanosarcinaceae</taxon>
        <taxon>Methanosarcina</taxon>
    </lineage>
</organism>
<proteinExistence type="predicted"/>
<dbReference type="SUPFAM" id="SSF103481">
    <property type="entry name" value="Multidrug resistance efflux transporter EmrE"/>
    <property type="match status" value="2"/>
</dbReference>
<dbReference type="Proteomes" id="UP001246244">
    <property type="component" value="Unassembled WGS sequence"/>
</dbReference>
<gene>
    <name evidence="3" type="ORF">RG963_16010</name>
</gene>
<dbReference type="EMBL" id="JAVKPK010000111">
    <property type="protein sequence ID" value="MDR7667251.1"/>
    <property type="molecule type" value="Genomic_DNA"/>
</dbReference>
<dbReference type="RefSeq" id="WP_310577279.1">
    <property type="nucleotide sequence ID" value="NZ_JAVKPK010000111.1"/>
</dbReference>
<keyword evidence="1" id="KW-0472">Membrane</keyword>
<dbReference type="Pfam" id="PF00892">
    <property type="entry name" value="EamA"/>
    <property type="match status" value="2"/>
</dbReference>
<keyword evidence="4" id="KW-1185">Reference proteome</keyword>
<accession>A0ABU2D5I9</accession>
<feature type="transmembrane region" description="Helical" evidence="1">
    <location>
        <begin position="73"/>
        <end position="98"/>
    </location>
</feature>
<feature type="transmembrane region" description="Helical" evidence="1">
    <location>
        <begin position="183"/>
        <end position="202"/>
    </location>
</feature>
<keyword evidence="1" id="KW-0812">Transmembrane</keyword>
<feature type="transmembrane region" description="Helical" evidence="1">
    <location>
        <begin position="245"/>
        <end position="264"/>
    </location>
</feature>